<accession>A0ABR3WA24</accession>
<dbReference type="Gene3D" id="3.40.50.150">
    <property type="entry name" value="Vaccinia Virus protein VP39"/>
    <property type="match status" value="1"/>
</dbReference>
<proteinExistence type="predicted"/>
<dbReference type="PANTHER" id="PTHR43712">
    <property type="entry name" value="PUTATIVE (AFU_ORTHOLOGUE AFUA_4G14580)-RELATED"/>
    <property type="match status" value="1"/>
</dbReference>
<reference evidence="6 7" key="1">
    <citation type="journal article" date="2024" name="IMA Fungus">
        <title>IMA Genome - F19 : A genome assembly and annotation guide to empower mycologists, including annotated draft genome sequences of Ceratocystis pirilliformis, Diaporthe australafricana, Fusarium ophioides, Paecilomyces lecythidis, and Sporothrix stenoceras.</title>
        <authorList>
            <person name="Aylward J."/>
            <person name="Wilson A.M."/>
            <person name="Visagie C.M."/>
            <person name="Spraker J."/>
            <person name="Barnes I."/>
            <person name="Buitendag C."/>
            <person name="Ceriani C."/>
            <person name="Del Mar Angel L."/>
            <person name="du Plessis D."/>
            <person name="Fuchs T."/>
            <person name="Gasser K."/>
            <person name="Kramer D."/>
            <person name="Li W."/>
            <person name="Munsamy K."/>
            <person name="Piso A."/>
            <person name="Price J.L."/>
            <person name="Sonnekus B."/>
            <person name="Thomas C."/>
            <person name="van der Nest A."/>
            <person name="van Dijk A."/>
            <person name="van Heerden A."/>
            <person name="van Vuuren N."/>
            <person name="Yilmaz N."/>
            <person name="Duong T.A."/>
            <person name="van der Merwe N.A."/>
            <person name="Wingfield M.J."/>
            <person name="Wingfield B.D."/>
        </authorList>
    </citation>
    <scope>NUCLEOTIDE SEQUENCE [LARGE SCALE GENOMIC DNA]</scope>
    <source>
        <strain evidence="6 7">CMW 18300</strain>
    </source>
</reference>
<dbReference type="Gene3D" id="1.10.10.10">
    <property type="entry name" value="Winged helix-like DNA-binding domain superfamily/Winged helix DNA-binding domain"/>
    <property type="match status" value="1"/>
</dbReference>
<keyword evidence="2" id="KW-0808">Transferase</keyword>
<dbReference type="Proteomes" id="UP001583177">
    <property type="component" value="Unassembled WGS sequence"/>
</dbReference>
<name>A0ABR3WA24_9PEZI</name>
<dbReference type="InterPro" id="IPR036390">
    <property type="entry name" value="WH_DNA-bd_sf"/>
</dbReference>
<gene>
    <name evidence="6" type="ORF">Daus18300_010658</name>
</gene>
<dbReference type="EMBL" id="JAWRVE010000120">
    <property type="protein sequence ID" value="KAL1856501.1"/>
    <property type="molecule type" value="Genomic_DNA"/>
</dbReference>
<dbReference type="InterPro" id="IPR016461">
    <property type="entry name" value="COMT-like"/>
</dbReference>
<evidence type="ECO:0000256" key="2">
    <source>
        <dbReference type="ARBA" id="ARBA00022679"/>
    </source>
</evidence>
<dbReference type="Pfam" id="PF00891">
    <property type="entry name" value="Methyltransf_2"/>
    <property type="match status" value="1"/>
</dbReference>
<dbReference type="InterPro" id="IPR012967">
    <property type="entry name" value="COMT_dimerisation"/>
</dbReference>
<evidence type="ECO:0000256" key="1">
    <source>
        <dbReference type="ARBA" id="ARBA00022603"/>
    </source>
</evidence>
<sequence length="460" mass="51014">MANTAGNTNIKSIDDLEDLANVILANAKTVKSFLSNNKIPAPSFSVDAPLSFPDCPQDVRQARSQLLDASKKIQQLALGPTDHLLWYSCSYNIDNAFRWICHYNVPSFVPLDRDISYTDLAAKTGANQHVTQRMLRYLMTSNIFHEPRPGFVAHTAGSKLMTIPGPRDLVYFATIESTQWAASYVETFDKWGDSEEPNETAFNYTSGSPLPVYKAWDSDPIRGPRFGRAMDGLQSSTAYHTDHVINGWDWQLLTPGSTVVDVGGSRGTVAYALAQAFPNPNFVVQDLPEIVLKAQDQVGLAVAEDVASRVSFHPHDFFTAQPVKHAEVYFLRMIFHNYSDKYAVKILHHLMPAMKRGPGGSKLLIADQVMPPMLGSSSWESSSGNSTDISAHDEGLMRFLDVQMLIMLNAKEREMVDWEALSRRASEGREEGVLKVTGQRKPEGSAHSLIVVELLPRGVE</sequence>
<feature type="domain" description="O-methyltransferase C-terminal" evidence="4">
    <location>
        <begin position="196"/>
        <end position="425"/>
    </location>
</feature>
<evidence type="ECO:0000313" key="7">
    <source>
        <dbReference type="Proteomes" id="UP001583177"/>
    </source>
</evidence>
<feature type="domain" description="O-methyltransferase dimerisation" evidence="5">
    <location>
        <begin position="89"/>
        <end position="161"/>
    </location>
</feature>
<dbReference type="PROSITE" id="PS51683">
    <property type="entry name" value="SAM_OMT_II"/>
    <property type="match status" value="1"/>
</dbReference>
<evidence type="ECO:0000259" key="4">
    <source>
        <dbReference type="Pfam" id="PF00891"/>
    </source>
</evidence>
<organism evidence="6 7">
    <name type="scientific">Diaporthe australafricana</name>
    <dbReference type="NCBI Taxonomy" id="127596"/>
    <lineage>
        <taxon>Eukaryota</taxon>
        <taxon>Fungi</taxon>
        <taxon>Dikarya</taxon>
        <taxon>Ascomycota</taxon>
        <taxon>Pezizomycotina</taxon>
        <taxon>Sordariomycetes</taxon>
        <taxon>Sordariomycetidae</taxon>
        <taxon>Diaporthales</taxon>
        <taxon>Diaporthaceae</taxon>
        <taxon>Diaporthe</taxon>
    </lineage>
</organism>
<keyword evidence="7" id="KW-1185">Reference proteome</keyword>
<evidence type="ECO:0000313" key="6">
    <source>
        <dbReference type="EMBL" id="KAL1856501.1"/>
    </source>
</evidence>
<evidence type="ECO:0008006" key="8">
    <source>
        <dbReference type="Google" id="ProtNLM"/>
    </source>
</evidence>
<dbReference type="Pfam" id="PF08100">
    <property type="entry name" value="Dimerisation"/>
    <property type="match status" value="1"/>
</dbReference>
<dbReference type="PANTHER" id="PTHR43712:SF5">
    <property type="entry name" value="O-METHYLTRANSFERASE ASQN-RELATED"/>
    <property type="match status" value="1"/>
</dbReference>
<dbReference type="SUPFAM" id="SSF53335">
    <property type="entry name" value="S-adenosyl-L-methionine-dependent methyltransferases"/>
    <property type="match status" value="1"/>
</dbReference>
<dbReference type="InterPro" id="IPR029063">
    <property type="entry name" value="SAM-dependent_MTases_sf"/>
</dbReference>
<dbReference type="InterPro" id="IPR036388">
    <property type="entry name" value="WH-like_DNA-bd_sf"/>
</dbReference>
<evidence type="ECO:0000256" key="3">
    <source>
        <dbReference type="ARBA" id="ARBA00022691"/>
    </source>
</evidence>
<keyword evidence="3" id="KW-0949">S-adenosyl-L-methionine</keyword>
<comment type="caution">
    <text evidence="6">The sequence shown here is derived from an EMBL/GenBank/DDBJ whole genome shotgun (WGS) entry which is preliminary data.</text>
</comment>
<dbReference type="SUPFAM" id="SSF46785">
    <property type="entry name" value="Winged helix' DNA-binding domain"/>
    <property type="match status" value="1"/>
</dbReference>
<evidence type="ECO:0000259" key="5">
    <source>
        <dbReference type="Pfam" id="PF08100"/>
    </source>
</evidence>
<dbReference type="InterPro" id="IPR001077">
    <property type="entry name" value="COMT_C"/>
</dbReference>
<protein>
    <recommendedName>
        <fullName evidence="8">O-methyltransferase domain-containing protein</fullName>
    </recommendedName>
</protein>
<keyword evidence="1" id="KW-0489">Methyltransferase</keyword>